<dbReference type="EMBL" id="CP001359">
    <property type="protein sequence ID" value="ACL63481.1"/>
    <property type="molecule type" value="Genomic_DNA"/>
</dbReference>
<dbReference type="KEGG" id="acp:A2cp1_0122"/>
<sequence length="309" mass="34910">MADLQNEFSWSKSRHEKFAECRRAYFYAYYGSWGGWEAAHGTPVRELYVLKKLSSRWQWAGSVVHGALKQMLSAARVSGTFWPAEKLLDRTRRKARAEWASSRDKSYWREASRITGLVEHEYGEPVSDADWKRLFEQVVDGGLRGFYASEAFEAIRATPRDRWLSVDELDAWDFEGTKIWVAVDFAYRDAESRVQILDWKTGRERTVDHTQLGIYSLYAQRKWGAAPDAVVGGLVYLAAPEDGGAGRVSVAVDPAALSACQDAMRGSIASMRAALADPARNVAVEDAFPRPDDRVACRRCPFRRPCGRL</sequence>
<gene>
    <name evidence="2" type="ordered locus">A2cp1_0122</name>
</gene>
<dbReference type="Proteomes" id="UP000007089">
    <property type="component" value="Chromosome"/>
</dbReference>
<feature type="domain" description="PD-(D/E)XK endonuclease-like" evidence="1">
    <location>
        <begin position="9"/>
        <end position="306"/>
    </location>
</feature>
<dbReference type="Gene3D" id="3.90.320.10">
    <property type="match status" value="1"/>
</dbReference>
<dbReference type="InterPro" id="IPR038726">
    <property type="entry name" value="PDDEXK_AddAB-type"/>
</dbReference>
<proteinExistence type="predicted"/>
<name>B8J7Y9_ANAD2</name>
<evidence type="ECO:0000313" key="2">
    <source>
        <dbReference type="EMBL" id="ACL63481.1"/>
    </source>
</evidence>
<dbReference type="HOGENOM" id="CLU_066805_0_0_7"/>
<protein>
    <recommendedName>
        <fullName evidence="1">PD-(D/E)XK endonuclease-like domain-containing protein</fullName>
    </recommendedName>
</protein>
<dbReference type="InterPro" id="IPR011604">
    <property type="entry name" value="PDDEXK-like_dom_sf"/>
</dbReference>
<dbReference type="AlphaFoldDB" id="B8J7Y9"/>
<evidence type="ECO:0000313" key="3">
    <source>
        <dbReference type="Proteomes" id="UP000007089"/>
    </source>
</evidence>
<keyword evidence="3" id="KW-1185">Reference proteome</keyword>
<accession>B8J7Y9</accession>
<dbReference type="RefSeq" id="WP_012631568.1">
    <property type="nucleotide sequence ID" value="NC_011891.1"/>
</dbReference>
<dbReference type="Pfam" id="PF12705">
    <property type="entry name" value="PDDEXK_1"/>
    <property type="match status" value="1"/>
</dbReference>
<evidence type="ECO:0000259" key="1">
    <source>
        <dbReference type="Pfam" id="PF12705"/>
    </source>
</evidence>
<organism evidence="2 3">
    <name type="scientific">Anaeromyxobacter dehalogenans (strain ATCC BAA-258 / DSM 21875 / 2CP-1)</name>
    <dbReference type="NCBI Taxonomy" id="455488"/>
    <lineage>
        <taxon>Bacteria</taxon>
        <taxon>Pseudomonadati</taxon>
        <taxon>Myxococcota</taxon>
        <taxon>Myxococcia</taxon>
        <taxon>Myxococcales</taxon>
        <taxon>Cystobacterineae</taxon>
        <taxon>Anaeromyxobacteraceae</taxon>
        <taxon>Anaeromyxobacter</taxon>
    </lineage>
</organism>
<reference evidence="2" key="1">
    <citation type="submission" date="2009-01" db="EMBL/GenBank/DDBJ databases">
        <title>Complete sequence of Anaeromyxobacter dehalogenans 2CP-1.</title>
        <authorList>
            <consortium name="US DOE Joint Genome Institute"/>
            <person name="Lucas S."/>
            <person name="Copeland A."/>
            <person name="Lapidus A."/>
            <person name="Glavina del Rio T."/>
            <person name="Dalin E."/>
            <person name="Tice H."/>
            <person name="Bruce D."/>
            <person name="Goodwin L."/>
            <person name="Pitluck S."/>
            <person name="Saunders E."/>
            <person name="Brettin T."/>
            <person name="Detter J.C."/>
            <person name="Han C."/>
            <person name="Larimer F."/>
            <person name="Land M."/>
            <person name="Hauser L."/>
            <person name="Kyrpides N."/>
            <person name="Ovchinnikova G."/>
            <person name="Beliaev A.S."/>
            <person name="Richardson P."/>
        </authorList>
    </citation>
    <scope>NUCLEOTIDE SEQUENCE</scope>
    <source>
        <strain evidence="2">2CP-1</strain>
    </source>
</reference>